<dbReference type="AlphaFoldDB" id="A0A135V9Z6"/>
<dbReference type="PANTHER" id="PTHR11559">
    <property type="entry name" value="CARBOXYLESTERASE"/>
    <property type="match status" value="1"/>
</dbReference>
<gene>
    <name evidence="5" type="ORF">CSAL01_05732</name>
</gene>
<reference evidence="5 6" key="1">
    <citation type="submission" date="2014-02" db="EMBL/GenBank/DDBJ databases">
        <title>The genome sequence of Colletotrichum salicis CBS 607.94.</title>
        <authorList>
            <person name="Baroncelli R."/>
            <person name="Thon M.R."/>
        </authorList>
    </citation>
    <scope>NUCLEOTIDE SEQUENCE [LARGE SCALE GENOMIC DNA]</scope>
    <source>
        <strain evidence="5 6">CBS 607.94</strain>
    </source>
</reference>
<dbReference type="GO" id="GO:0016787">
    <property type="term" value="F:hydrolase activity"/>
    <property type="evidence" value="ECO:0007669"/>
    <property type="project" value="UniProtKB-KW"/>
</dbReference>
<protein>
    <recommendedName>
        <fullName evidence="3">Carboxylic ester hydrolase</fullName>
        <ecNumber evidence="3">3.1.1.-</ecNumber>
    </recommendedName>
</protein>
<proteinExistence type="inferred from homology"/>
<comment type="similarity">
    <text evidence="1 3">Belongs to the type-B carboxylesterase/lipase family.</text>
</comment>
<evidence type="ECO:0000256" key="1">
    <source>
        <dbReference type="ARBA" id="ARBA00005964"/>
    </source>
</evidence>
<dbReference type="ESTHER" id="9pezi-a0a135v9z6">
    <property type="family name" value="Fungal_carboxylesterase_lipase"/>
</dbReference>
<dbReference type="InterPro" id="IPR029058">
    <property type="entry name" value="AB_hydrolase_fold"/>
</dbReference>
<dbReference type="Proteomes" id="UP000070121">
    <property type="component" value="Unassembled WGS sequence"/>
</dbReference>
<dbReference type="InterPro" id="IPR019826">
    <property type="entry name" value="Carboxylesterase_B_AS"/>
</dbReference>
<dbReference type="InterPro" id="IPR050309">
    <property type="entry name" value="Type-B_Carboxylest/Lipase"/>
</dbReference>
<comment type="caution">
    <text evidence="5">The sequence shown here is derived from an EMBL/GenBank/DDBJ whole genome shotgun (WGS) entry which is preliminary data.</text>
</comment>
<dbReference type="EMBL" id="JFFI01000136">
    <property type="protein sequence ID" value="KXH69287.1"/>
    <property type="molecule type" value="Genomic_DNA"/>
</dbReference>
<dbReference type="Pfam" id="PF00135">
    <property type="entry name" value="COesterase"/>
    <property type="match status" value="1"/>
</dbReference>
<evidence type="ECO:0000313" key="6">
    <source>
        <dbReference type="Proteomes" id="UP000070121"/>
    </source>
</evidence>
<keyword evidence="6" id="KW-1185">Reference proteome</keyword>
<dbReference type="Gene3D" id="3.40.50.1820">
    <property type="entry name" value="alpha/beta hydrolase"/>
    <property type="match status" value="1"/>
</dbReference>
<dbReference type="STRING" id="1209931.A0A135V9Z6"/>
<name>A0A135V9Z6_9PEZI</name>
<accession>A0A135V9Z6</accession>
<dbReference type="EC" id="3.1.1.-" evidence="3"/>
<dbReference type="PROSITE" id="PS00122">
    <property type="entry name" value="CARBOXYLESTERASE_B_1"/>
    <property type="match status" value="1"/>
</dbReference>
<dbReference type="InterPro" id="IPR002018">
    <property type="entry name" value="CarbesteraseB"/>
</dbReference>
<dbReference type="SUPFAM" id="SSF53474">
    <property type="entry name" value="alpha/beta-Hydrolases"/>
    <property type="match status" value="1"/>
</dbReference>
<dbReference type="OrthoDB" id="408631at2759"/>
<feature type="domain" description="Carboxylesterase type B" evidence="4">
    <location>
        <begin position="13"/>
        <end position="509"/>
    </location>
</feature>
<evidence type="ECO:0000313" key="5">
    <source>
        <dbReference type="EMBL" id="KXH69287.1"/>
    </source>
</evidence>
<organism evidence="5 6">
    <name type="scientific">Colletotrichum salicis</name>
    <dbReference type="NCBI Taxonomy" id="1209931"/>
    <lineage>
        <taxon>Eukaryota</taxon>
        <taxon>Fungi</taxon>
        <taxon>Dikarya</taxon>
        <taxon>Ascomycota</taxon>
        <taxon>Pezizomycotina</taxon>
        <taxon>Sordariomycetes</taxon>
        <taxon>Hypocreomycetidae</taxon>
        <taxon>Glomerellales</taxon>
        <taxon>Glomerellaceae</taxon>
        <taxon>Colletotrichum</taxon>
        <taxon>Colletotrichum acutatum species complex</taxon>
    </lineage>
</organism>
<sequence length="595" mass="63588">MSPTASTPSRDQRPTVRLDQGAFIGTTLSEPEFPRGVEAFLGVPYAKCQRLRRPEAPGQCGDSFDAAEYGPVCPTADPTYPADEEGCLNANVFRPAGGRVEGKKVPVLVYTHGGAFNFGRGGDRNLAAFVSFSKRDVVAVSFNYRLGPLGFLPCGVAAREGIANLGLMDQRALLEWVQRNIGKFGGDEGDVTVMGFSAGAHSLGHHLLSPPSCRLFHRAVLESGAPTARSVLAATHPRHEAQFARFLTHAGLSKLSATPEDILPAIRALPLEDFLQASLMTWSECAPSVQWPFQPSIEPINSSNTDDTSIIPLAPIKTWTSPALPNLPPLLTGFNTSEGTMFVPATASSPTALSDFFSALIPSLSTADLDTLESLYPPPSTYPAPPTASHGAQFRRLAQAYGHYGYIAPLLHSAHFASKASAGAGGAGDVPAPVWVYEYAAHADLGAANHGDHVPAATHDTDILTPHKTPGLLAVSNAMHAHWSTFATTSDPNDTENTNSSGVVSWPRFISPFGDTAADDYIPRPADDPTETRGKILVFGEGNDELMGHMGQRRRGTVARVRTLTEAEVRQFRFWWDRVGLSEGMGVAEDEGAKL</sequence>
<evidence type="ECO:0000259" key="4">
    <source>
        <dbReference type="Pfam" id="PF00135"/>
    </source>
</evidence>
<evidence type="ECO:0000256" key="3">
    <source>
        <dbReference type="RuleBase" id="RU361235"/>
    </source>
</evidence>
<evidence type="ECO:0000256" key="2">
    <source>
        <dbReference type="ARBA" id="ARBA00022801"/>
    </source>
</evidence>
<keyword evidence="2 3" id="KW-0378">Hydrolase</keyword>